<comment type="caution">
    <text evidence="1">The sequence shown here is derived from an EMBL/GenBank/DDBJ whole genome shotgun (WGS) entry which is preliminary data.</text>
</comment>
<organism evidence="1 2">
    <name type="scientific">Collimonas rhizosphaerae</name>
    <dbReference type="NCBI Taxonomy" id="3126357"/>
    <lineage>
        <taxon>Bacteria</taxon>
        <taxon>Pseudomonadati</taxon>
        <taxon>Pseudomonadota</taxon>
        <taxon>Betaproteobacteria</taxon>
        <taxon>Burkholderiales</taxon>
        <taxon>Oxalobacteraceae</taxon>
        <taxon>Collimonas</taxon>
    </lineage>
</organism>
<accession>A0ABU9PU57</accession>
<dbReference type="RefSeq" id="WP_342829060.1">
    <property type="nucleotide sequence ID" value="NZ_JBANDC010000005.1"/>
</dbReference>
<keyword evidence="2" id="KW-1185">Reference proteome</keyword>
<reference evidence="1 2" key="1">
    <citation type="submission" date="2024-02" db="EMBL/GenBank/DDBJ databases">
        <title>Draft genome sequence of Collimonas sp. strain H4R21, an effective mineral-weathering bacterial strain isolated from the beech rhizosphere.</title>
        <authorList>
            <person name="Morin E."/>
            <person name="Uroz S."/>
            <person name="Leveau J.H.J."/>
            <person name="Kumar R."/>
            <person name="Rey M.W."/>
            <person name="Pham J."/>
        </authorList>
    </citation>
    <scope>NUCLEOTIDE SEQUENCE [LARGE SCALE GENOMIC DNA]</scope>
    <source>
        <strain evidence="1 2">H4R21</strain>
    </source>
</reference>
<name>A0ABU9PU57_9BURK</name>
<dbReference type="Proteomes" id="UP001495910">
    <property type="component" value="Unassembled WGS sequence"/>
</dbReference>
<dbReference type="EMBL" id="JBANDC010000005">
    <property type="protein sequence ID" value="MEM4987513.1"/>
    <property type="molecule type" value="Genomic_DNA"/>
</dbReference>
<evidence type="ECO:0000313" key="2">
    <source>
        <dbReference type="Proteomes" id="UP001495910"/>
    </source>
</evidence>
<sequence length="112" mass="12673">MDASDILDLEDFYYLESRAHWDEWETVHDGQHAKLNVISRMLTTHIGTPEVIVLVHVDPLCGALLPQADAAIYIGSHLLEGDIQISDLHFKSFVFVSRNGVAMGWQRDMPEL</sequence>
<evidence type="ECO:0000313" key="1">
    <source>
        <dbReference type="EMBL" id="MEM4987513.1"/>
    </source>
</evidence>
<protein>
    <submittedName>
        <fullName evidence="1">Uncharacterized protein</fullName>
    </submittedName>
</protein>
<gene>
    <name evidence="1" type="ORF">V8G57_08960</name>
</gene>
<proteinExistence type="predicted"/>